<reference evidence="16" key="1">
    <citation type="submission" date="2025-08" db="UniProtKB">
        <authorList>
            <consortium name="RefSeq"/>
        </authorList>
    </citation>
    <scope>IDENTIFICATION</scope>
    <source>
        <tissue evidence="16">Whole body</tissue>
    </source>
</reference>
<evidence type="ECO:0000259" key="14">
    <source>
        <dbReference type="Pfam" id="PF17039"/>
    </source>
</evidence>
<evidence type="ECO:0000256" key="9">
    <source>
        <dbReference type="ARBA" id="ARBA00023034"/>
    </source>
</evidence>
<comment type="subcellular location">
    <subcellularLocation>
        <location evidence="1 12">Golgi apparatus</location>
        <location evidence="1 12">Golgi stack membrane</location>
        <topology evidence="1 12">Single-pass type II membrane protein</topology>
    </subcellularLocation>
</comment>
<sequence>MLILRHYRRISIYLCIIVLIIYVSKIIKHYINERSVRRVLSLDDTIQNLIVPKELTITNRKTKFVDQEFTNLSRLGQWLLSFEKSLPLIIQNKTEPYIILIWKHGPFLERRHIRRFTNIKFSPWENCSVDNCLLSYNSEDLNKADAVVFHLHFTKSVQDLPIRIRSNQRWIFLTDESPMHTFYYRNQKLSDYNGLFNWSMSYRMDSDIPVPYGRTVPISSTRNSYNNLTHLYNYFIRSKTKLVAIMASNCSGKNKRWKYIRSLKSILGNDLDIYGRCKGGNRTACPGHFDTDCSALNAYKFYLAFENSNCKGYLTEKVFWNGYNKFAVPIIMGAPKSDCEQLLPSGSYLHVNDFASSYELAHYLQNFHHNINNYLQFHVWRENFEILNEHGYFGSVSRHYCRICEALHYNSRANKIYKDLDDFWGKEKFCSYD</sequence>
<dbReference type="InterPro" id="IPR055270">
    <property type="entry name" value="Glyco_tran_10_C"/>
</dbReference>
<evidence type="ECO:0000313" key="16">
    <source>
        <dbReference type="RefSeq" id="XP_015179397.1"/>
    </source>
</evidence>
<evidence type="ECO:0000256" key="4">
    <source>
        <dbReference type="ARBA" id="ARBA00022676"/>
    </source>
</evidence>
<keyword evidence="5 12" id="KW-0808">Transferase</keyword>
<dbReference type="GeneID" id="107067960"/>
<keyword evidence="8 12" id="KW-1133">Transmembrane helix</keyword>
<name>A0ABM1IGR0_POLDO</name>
<keyword evidence="6 12" id="KW-0812">Transmembrane</keyword>
<feature type="domain" description="Fucosyltransferase N-terminal" evidence="14">
    <location>
        <begin position="96"/>
        <end position="213"/>
    </location>
</feature>
<dbReference type="Proteomes" id="UP000694924">
    <property type="component" value="Unplaced"/>
</dbReference>
<dbReference type="PANTHER" id="PTHR48438">
    <property type="entry name" value="ALPHA-(1,3)-FUCOSYLTRANSFERASE C-RELATED"/>
    <property type="match status" value="1"/>
</dbReference>
<feature type="domain" description="Fucosyltransferase C-terminal" evidence="13">
    <location>
        <begin position="237"/>
        <end position="422"/>
    </location>
</feature>
<dbReference type="EC" id="2.4.1.-" evidence="12"/>
<protein>
    <recommendedName>
        <fullName evidence="12">Fucosyltransferase</fullName>
        <ecNumber evidence="12">2.4.1.-</ecNumber>
    </recommendedName>
</protein>
<proteinExistence type="inferred from homology"/>
<comment type="similarity">
    <text evidence="3 12">Belongs to the glycosyltransferase 10 family.</text>
</comment>
<dbReference type="InterPro" id="IPR031481">
    <property type="entry name" value="Glyco_tran_10_N"/>
</dbReference>
<dbReference type="InterPro" id="IPR038577">
    <property type="entry name" value="GT10-like_C_sf"/>
</dbReference>
<accession>A0ABM1IGR0</accession>
<keyword evidence="9 12" id="KW-0333">Golgi apparatus</keyword>
<dbReference type="RefSeq" id="XP_015179397.1">
    <property type="nucleotide sequence ID" value="XM_015323911.1"/>
</dbReference>
<keyword evidence="7" id="KW-0735">Signal-anchor</keyword>
<evidence type="ECO:0000256" key="1">
    <source>
        <dbReference type="ARBA" id="ARBA00004447"/>
    </source>
</evidence>
<evidence type="ECO:0000256" key="3">
    <source>
        <dbReference type="ARBA" id="ARBA00008919"/>
    </source>
</evidence>
<gene>
    <name evidence="16" type="primary">LOC107067960</name>
</gene>
<evidence type="ECO:0000256" key="2">
    <source>
        <dbReference type="ARBA" id="ARBA00004922"/>
    </source>
</evidence>
<organism evidence="15 16">
    <name type="scientific">Polistes dominula</name>
    <name type="common">European paper wasp</name>
    <name type="synonym">Vespa dominula</name>
    <dbReference type="NCBI Taxonomy" id="743375"/>
    <lineage>
        <taxon>Eukaryota</taxon>
        <taxon>Metazoa</taxon>
        <taxon>Ecdysozoa</taxon>
        <taxon>Arthropoda</taxon>
        <taxon>Hexapoda</taxon>
        <taxon>Insecta</taxon>
        <taxon>Pterygota</taxon>
        <taxon>Neoptera</taxon>
        <taxon>Endopterygota</taxon>
        <taxon>Hymenoptera</taxon>
        <taxon>Apocrita</taxon>
        <taxon>Aculeata</taxon>
        <taxon>Vespoidea</taxon>
        <taxon>Vespidae</taxon>
        <taxon>Polistinae</taxon>
        <taxon>Polistini</taxon>
        <taxon>Polistes</taxon>
    </lineage>
</organism>
<evidence type="ECO:0000256" key="7">
    <source>
        <dbReference type="ARBA" id="ARBA00022968"/>
    </source>
</evidence>
<keyword evidence="10 12" id="KW-0472">Membrane</keyword>
<dbReference type="SUPFAM" id="SSF53756">
    <property type="entry name" value="UDP-Glycosyltransferase/glycogen phosphorylase"/>
    <property type="match status" value="1"/>
</dbReference>
<keyword evidence="15" id="KW-1185">Reference proteome</keyword>
<dbReference type="Pfam" id="PF17039">
    <property type="entry name" value="Glyco_tran_10_N"/>
    <property type="match status" value="1"/>
</dbReference>
<evidence type="ECO:0000256" key="11">
    <source>
        <dbReference type="ARBA" id="ARBA00023180"/>
    </source>
</evidence>
<evidence type="ECO:0000256" key="12">
    <source>
        <dbReference type="RuleBase" id="RU003832"/>
    </source>
</evidence>
<dbReference type="PANTHER" id="PTHR48438:SF1">
    <property type="entry name" value="ALPHA-(1,3)-FUCOSYLTRANSFERASE C-RELATED"/>
    <property type="match status" value="1"/>
</dbReference>
<evidence type="ECO:0000259" key="13">
    <source>
        <dbReference type="Pfam" id="PF00852"/>
    </source>
</evidence>
<feature type="transmembrane region" description="Helical" evidence="12">
    <location>
        <begin position="12"/>
        <end position="31"/>
    </location>
</feature>
<comment type="pathway">
    <text evidence="2">Protein modification; protein glycosylation.</text>
</comment>
<keyword evidence="4 12" id="KW-0328">Glycosyltransferase</keyword>
<evidence type="ECO:0000256" key="10">
    <source>
        <dbReference type="ARBA" id="ARBA00023136"/>
    </source>
</evidence>
<evidence type="ECO:0000256" key="6">
    <source>
        <dbReference type="ARBA" id="ARBA00022692"/>
    </source>
</evidence>
<dbReference type="Gene3D" id="3.40.50.11660">
    <property type="entry name" value="Glycosyl transferase family 10, C-terminal domain"/>
    <property type="match status" value="1"/>
</dbReference>
<evidence type="ECO:0000313" key="15">
    <source>
        <dbReference type="Proteomes" id="UP000694924"/>
    </source>
</evidence>
<evidence type="ECO:0000256" key="8">
    <source>
        <dbReference type="ARBA" id="ARBA00022989"/>
    </source>
</evidence>
<dbReference type="Pfam" id="PF00852">
    <property type="entry name" value="Glyco_transf_10"/>
    <property type="match status" value="1"/>
</dbReference>
<evidence type="ECO:0000256" key="5">
    <source>
        <dbReference type="ARBA" id="ARBA00022679"/>
    </source>
</evidence>
<keyword evidence="11" id="KW-0325">Glycoprotein</keyword>
<dbReference type="InterPro" id="IPR001503">
    <property type="entry name" value="Glyco_trans_10"/>
</dbReference>